<evidence type="ECO:0000256" key="2">
    <source>
        <dbReference type="ARBA" id="ARBA00022741"/>
    </source>
</evidence>
<reference evidence="5" key="1">
    <citation type="submission" date="2018-06" db="EMBL/GenBank/DDBJ databases">
        <authorList>
            <consortium name="Pathogen Informatics"/>
            <person name="Doyle S."/>
        </authorList>
    </citation>
    <scope>NUCLEOTIDE SEQUENCE [LARGE SCALE GENOMIC DNA]</scope>
    <source>
        <strain evidence="5">NCTC13765</strain>
    </source>
</reference>
<keyword evidence="3 5" id="KW-0067">ATP-binding</keyword>
<dbReference type="SMART" id="SM00382">
    <property type="entry name" value="AAA"/>
    <property type="match status" value="1"/>
</dbReference>
<dbReference type="InterPro" id="IPR003439">
    <property type="entry name" value="ABC_transporter-like_ATP-bd"/>
</dbReference>
<evidence type="ECO:0000256" key="1">
    <source>
        <dbReference type="ARBA" id="ARBA00022448"/>
    </source>
</evidence>
<dbReference type="EMBL" id="UHFR01000005">
    <property type="protein sequence ID" value="SUN77212.1"/>
    <property type="molecule type" value="Genomic_DNA"/>
</dbReference>
<gene>
    <name evidence="5" type="primary">ecsA_5</name>
    <name evidence="5" type="ORF">NCTC13765_01729</name>
</gene>
<dbReference type="RefSeq" id="WP_018371151.1">
    <property type="nucleotide sequence ID" value="NZ_UHFR01000005.1"/>
</dbReference>
<feature type="domain" description="ABC transporter" evidence="4">
    <location>
        <begin position="2"/>
        <end position="233"/>
    </location>
</feature>
<dbReference type="PROSITE" id="PS50893">
    <property type="entry name" value="ABC_TRANSPORTER_2"/>
    <property type="match status" value="1"/>
</dbReference>
<proteinExistence type="predicted"/>
<evidence type="ECO:0000259" key="4">
    <source>
        <dbReference type="PROSITE" id="PS50893"/>
    </source>
</evidence>
<protein>
    <submittedName>
        <fullName evidence="5">ABC transporter ATP-binding protein</fullName>
    </submittedName>
</protein>
<evidence type="ECO:0000256" key="3">
    <source>
        <dbReference type="ARBA" id="ARBA00022840"/>
    </source>
</evidence>
<dbReference type="PANTHER" id="PTHR42939:SF1">
    <property type="entry name" value="ABC TRANSPORTER ATP-BINDING PROTEIN ALBC-RELATED"/>
    <property type="match status" value="1"/>
</dbReference>
<dbReference type="OrthoDB" id="9804819at2"/>
<sequence>MLDIQHISKTYANGKEAVKDLTLTVEAGDIYGFIGANGAGKTTTIKAVVGIHGFDEGDIQILGHSIREEPVKCKQQFAFLPDNPNLYEQLTGYQYIDFIGNVYGVPMEKRNSIVEQYARIFELEPALDNLISSYSHGMKQRLALIAALVHGPKLLILDEPFVGLDPKGAYHLKEIMKERAAAGCAIFFSTHVLEVAEKLCNKVAIMKAGRLVANGNLDEVKGASSLETIFMELQDDE</sequence>
<dbReference type="PANTHER" id="PTHR42939">
    <property type="entry name" value="ABC TRANSPORTER ATP-BINDING PROTEIN ALBC-RELATED"/>
    <property type="match status" value="1"/>
</dbReference>
<dbReference type="PROSITE" id="PS00211">
    <property type="entry name" value="ABC_TRANSPORTER_1"/>
    <property type="match status" value="1"/>
</dbReference>
<dbReference type="AlphaFoldDB" id="A0A380L067"/>
<dbReference type="Gene3D" id="3.40.50.300">
    <property type="entry name" value="P-loop containing nucleotide triphosphate hydrolases"/>
    <property type="match status" value="1"/>
</dbReference>
<accession>A0A380L067</accession>
<keyword evidence="2" id="KW-0547">Nucleotide-binding</keyword>
<dbReference type="InterPro" id="IPR051782">
    <property type="entry name" value="ABC_Transporter_VariousFunc"/>
</dbReference>
<dbReference type="GO" id="GO:0005524">
    <property type="term" value="F:ATP binding"/>
    <property type="evidence" value="ECO:0007669"/>
    <property type="project" value="UniProtKB-KW"/>
</dbReference>
<dbReference type="STRING" id="1123307.GCA_000380065_00464"/>
<dbReference type="Proteomes" id="UP000254634">
    <property type="component" value="Unassembled WGS sequence"/>
</dbReference>
<evidence type="ECO:0000313" key="6">
    <source>
        <dbReference type="Proteomes" id="UP000254634"/>
    </source>
</evidence>
<evidence type="ECO:0000313" key="5">
    <source>
        <dbReference type="EMBL" id="SUN77212.1"/>
    </source>
</evidence>
<dbReference type="CDD" id="cd03230">
    <property type="entry name" value="ABC_DR_subfamily_A"/>
    <property type="match status" value="1"/>
</dbReference>
<keyword evidence="6" id="KW-1185">Reference proteome</keyword>
<organism evidence="5 6">
    <name type="scientific">Streptococcus massiliensis</name>
    <dbReference type="NCBI Taxonomy" id="313439"/>
    <lineage>
        <taxon>Bacteria</taxon>
        <taxon>Bacillati</taxon>
        <taxon>Bacillota</taxon>
        <taxon>Bacilli</taxon>
        <taxon>Lactobacillales</taxon>
        <taxon>Streptococcaceae</taxon>
        <taxon>Streptococcus</taxon>
    </lineage>
</organism>
<dbReference type="GO" id="GO:0016887">
    <property type="term" value="F:ATP hydrolysis activity"/>
    <property type="evidence" value="ECO:0007669"/>
    <property type="project" value="InterPro"/>
</dbReference>
<dbReference type="InterPro" id="IPR003593">
    <property type="entry name" value="AAA+_ATPase"/>
</dbReference>
<name>A0A380L067_9STRE</name>
<dbReference type="SUPFAM" id="SSF52540">
    <property type="entry name" value="P-loop containing nucleoside triphosphate hydrolases"/>
    <property type="match status" value="1"/>
</dbReference>
<dbReference type="InterPro" id="IPR017871">
    <property type="entry name" value="ABC_transporter-like_CS"/>
</dbReference>
<keyword evidence="1" id="KW-0813">Transport</keyword>
<dbReference type="InterPro" id="IPR027417">
    <property type="entry name" value="P-loop_NTPase"/>
</dbReference>
<dbReference type="Pfam" id="PF00005">
    <property type="entry name" value="ABC_tran"/>
    <property type="match status" value="1"/>
</dbReference>